<dbReference type="Gene3D" id="3.30.43.10">
    <property type="entry name" value="Uridine Diphospho-n-acetylenolpyruvylglucosamine Reductase, domain 2"/>
    <property type="match status" value="1"/>
</dbReference>
<dbReference type="OrthoDB" id="407275at2759"/>
<dbReference type="InterPro" id="IPR016166">
    <property type="entry name" value="FAD-bd_PCMH"/>
</dbReference>
<dbReference type="Gene3D" id="3.30.465.10">
    <property type="match status" value="1"/>
</dbReference>
<reference evidence="10 11" key="1">
    <citation type="journal article" date="2017" name="Mol. Plant">
        <title>The Genome of Medicinal Plant Macleaya cordata Provides New Insights into Benzylisoquinoline Alkaloids Metabolism.</title>
        <authorList>
            <person name="Liu X."/>
            <person name="Liu Y."/>
            <person name="Huang P."/>
            <person name="Ma Y."/>
            <person name="Qing Z."/>
            <person name="Tang Q."/>
            <person name="Cao H."/>
            <person name="Cheng P."/>
            <person name="Zheng Y."/>
            <person name="Yuan Z."/>
            <person name="Zhou Y."/>
            <person name="Liu J."/>
            <person name="Tang Z."/>
            <person name="Zhuo Y."/>
            <person name="Zhang Y."/>
            <person name="Yu L."/>
            <person name="Huang J."/>
            <person name="Yang P."/>
            <person name="Peng Q."/>
            <person name="Zhang J."/>
            <person name="Jiang W."/>
            <person name="Zhang Z."/>
            <person name="Lin K."/>
            <person name="Ro D.K."/>
            <person name="Chen X."/>
            <person name="Xiong X."/>
            <person name="Shang Y."/>
            <person name="Huang S."/>
            <person name="Zeng J."/>
        </authorList>
    </citation>
    <scope>NUCLEOTIDE SEQUENCE [LARGE SCALE GENOMIC DNA]</scope>
    <source>
        <strain evidence="11">cv. BLH2017</strain>
        <tissue evidence="10">Root</tissue>
    </source>
</reference>
<keyword evidence="4 8" id="KW-0732">Signal</keyword>
<dbReference type="InterPro" id="IPR036318">
    <property type="entry name" value="FAD-bd_PCMH-like_sf"/>
</dbReference>
<keyword evidence="5" id="KW-0274">FAD</keyword>
<dbReference type="FunCoup" id="A0A200QFS8">
    <property type="interactions" value="62"/>
</dbReference>
<evidence type="ECO:0000256" key="6">
    <source>
        <dbReference type="ARBA" id="ARBA00023157"/>
    </source>
</evidence>
<evidence type="ECO:0000256" key="3">
    <source>
        <dbReference type="ARBA" id="ARBA00022630"/>
    </source>
</evidence>
<dbReference type="SUPFAM" id="SSF56176">
    <property type="entry name" value="FAD-binding/transporter-associated domain-like"/>
    <property type="match status" value="1"/>
</dbReference>
<dbReference type="Pfam" id="PF01565">
    <property type="entry name" value="FAD_binding_4"/>
    <property type="match status" value="1"/>
</dbReference>
<accession>A0A200QFS8</accession>
<organism evidence="10 11">
    <name type="scientific">Macleaya cordata</name>
    <name type="common">Five-seeded plume-poppy</name>
    <name type="synonym">Bocconia cordata</name>
    <dbReference type="NCBI Taxonomy" id="56857"/>
    <lineage>
        <taxon>Eukaryota</taxon>
        <taxon>Viridiplantae</taxon>
        <taxon>Streptophyta</taxon>
        <taxon>Embryophyta</taxon>
        <taxon>Tracheophyta</taxon>
        <taxon>Spermatophyta</taxon>
        <taxon>Magnoliopsida</taxon>
        <taxon>Ranunculales</taxon>
        <taxon>Papaveraceae</taxon>
        <taxon>Papaveroideae</taxon>
        <taxon>Macleaya</taxon>
    </lineage>
</organism>
<dbReference type="FunFam" id="3.30.43.10:FF:000004">
    <property type="entry name" value="Berberine bridge enzyme-like 15"/>
    <property type="match status" value="1"/>
</dbReference>
<dbReference type="InterPro" id="IPR016167">
    <property type="entry name" value="FAD-bd_PCMH_sub1"/>
</dbReference>
<comment type="similarity">
    <text evidence="2">Belongs to the oxygen-dependent FAD-linked oxidoreductase family.</text>
</comment>
<protein>
    <submittedName>
        <fullName evidence="10">FAD linked oxidase</fullName>
    </submittedName>
</protein>
<dbReference type="EMBL" id="MVGT01002104">
    <property type="protein sequence ID" value="OVA09350.1"/>
    <property type="molecule type" value="Genomic_DNA"/>
</dbReference>
<dbReference type="InterPro" id="IPR006094">
    <property type="entry name" value="Oxid_FAD_bind_N"/>
</dbReference>
<dbReference type="InterPro" id="IPR012951">
    <property type="entry name" value="BBE"/>
</dbReference>
<name>A0A200QFS8_MACCD</name>
<comment type="cofactor">
    <cofactor evidence="1">
        <name>FAD</name>
        <dbReference type="ChEBI" id="CHEBI:57692"/>
    </cofactor>
</comment>
<dbReference type="PANTHER" id="PTHR32448">
    <property type="entry name" value="OS08G0158400 PROTEIN"/>
    <property type="match status" value="1"/>
</dbReference>
<feature type="signal peptide" evidence="8">
    <location>
        <begin position="1"/>
        <end position="27"/>
    </location>
</feature>
<keyword evidence="7" id="KW-0325">Glycoprotein</keyword>
<dbReference type="InterPro" id="IPR016169">
    <property type="entry name" value="FAD-bd_PCMH_sub2"/>
</dbReference>
<dbReference type="GO" id="GO:0016491">
    <property type="term" value="F:oxidoreductase activity"/>
    <property type="evidence" value="ECO:0007669"/>
    <property type="project" value="InterPro"/>
</dbReference>
<evidence type="ECO:0000256" key="8">
    <source>
        <dbReference type="SAM" id="SignalP"/>
    </source>
</evidence>
<evidence type="ECO:0000256" key="5">
    <source>
        <dbReference type="ARBA" id="ARBA00022827"/>
    </source>
</evidence>
<keyword evidence="3" id="KW-0285">Flavoprotein</keyword>
<evidence type="ECO:0000313" key="10">
    <source>
        <dbReference type="EMBL" id="OVA09350.1"/>
    </source>
</evidence>
<evidence type="ECO:0000256" key="2">
    <source>
        <dbReference type="ARBA" id="ARBA00005466"/>
    </source>
</evidence>
<evidence type="ECO:0000256" key="4">
    <source>
        <dbReference type="ARBA" id="ARBA00022729"/>
    </source>
</evidence>
<dbReference type="Gene3D" id="3.40.462.20">
    <property type="match status" value="1"/>
</dbReference>
<dbReference type="AlphaFoldDB" id="A0A200QFS8"/>
<proteinExistence type="inferred from homology"/>
<dbReference type="InParanoid" id="A0A200QFS8"/>
<evidence type="ECO:0000256" key="1">
    <source>
        <dbReference type="ARBA" id="ARBA00001974"/>
    </source>
</evidence>
<keyword evidence="6" id="KW-1015">Disulfide bond</keyword>
<keyword evidence="11" id="KW-1185">Reference proteome</keyword>
<feature type="chain" id="PRO_5012939304" evidence="8">
    <location>
        <begin position="28"/>
        <end position="531"/>
    </location>
</feature>
<comment type="caution">
    <text evidence="10">The sequence shown here is derived from an EMBL/GenBank/DDBJ whole genome shotgun (WGS) entry which is preliminary data.</text>
</comment>
<feature type="domain" description="FAD-binding PCMH-type" evidence="9">
    <location>
        <begin position="79"/>
        <end position="253"/>
    </location>
</feature>
<dbReference type="STRING" id="56857.A0A200QFS8"/>
<dbReference type="OMA" id="FIDWIRR"/>
<dbReference type="Pfam" id="PF08031">
    <property type="entry name" value="BBE"/>
    <property type="match status" value="1"/>
</dbReference>
<sequence>MKMGFSISSTVLFSILLTFLLFSTSRATSSSVHHENFVQCLLHHQSSNIPNVPIYSPNNSAYSPIFRSSARNLRFLSPNSTKPQFIITPSYESQVQAAVFCCRKHSLDLKVRSGGHDVEGLSYVSDVPFVIVDLVNFRKVTVDVETKTAWVQAGASLGEVYYRIGEKRKTLGFPAGFCPTVGVGGHISGGGFGALVRKYGLASDQVIDARIVNVDGKILNKETMGKDLFWAIRGGGASSFGVILSWKVKLVAVPATVTVAIIDRTLEQGATDLVHRWQFIADRLHEDLYIGVTLFVVNASRAGEKTVQAQFSFLFLGGAHRLLHLMEENFPELGLKRNDCTEMSWVESHVYFYARGRPLELLLDRDPVTKSFLKIKTDYVKEPISKAGLKGMWRRFMKGESPSMLWTPFGARMNEISEFETPYPHRVGNIYNIMYIGNWLEEKESKNQIHWMRKFYRYMAPYVSKSPRSAYLNYKDLDLLGQYKNGKVSYSKARVWGSKYFKSNFNRLVKVKSMVDPGNFFNNKQSIPPIN</sequence>
<gene>
    <name evidence="10" type="ORF">BVC80_7819g6</name>
</gene>
<dbReference type="PROSITE" id="PS51387">
    <property type="entry name" value="FAD_PCMH"/>
    <property type="match status" value="1"/>
</dbReference>
<evidence type="ECO:0000313" key="11">
    <source>
        <dbReference type="Proteomes" id="UP000195402"/>
    </source>
</evidence>
<dbReference type="GO" id="GO:0071949">
    <property type="term" value="F:FAD binding"/>
    <property type="evidence" value="ECO:0007669"/>
    <property type="project" value="InterPro"/>
</dbReference>
<dbReference type="Proteomes" id="UP000195402">
    <property type="component" value="Unassembled WGS sequence"/>
</dbReference>
<evidence type="ECO:0000256" key="7">
    <source>
        <dbReference type="ARBA" id="ARBA00023180"/>
    </source>
</evidence>
<evidence type="ECO:0000259" key="9">
    <source>
        <dbReference type="PROSITE" id="PS51387"/>
    </source>
</evidence>